<keyword evidence="3" id="KW-1185">Reference proteome</keyword>
<gene>
    <name evidence="2" type="ORF">MAR_013270</name>
</gene>
<proteinExistence type="predicted"/>
<dbReference type="Gene3D" id="3.40.30.10">
    <property type="entry name" value="Glutaredoxin"/>
    <property type="match status" value="1"/>
</dbReference>
<accession>A0ABY7G8H8</accession>
<dbReference type="Pfam" id="PF01323">
    <property type="entry name" value="DSBA"/>
    <property type="match status" value="1"/>
</dbReference>
<dbReference type="InterPro" id="IPR001853">
    <property type="entry name" value="DSBA-like_thioredoxin_dom"/>
</dbReference>
<evidence type="ECO:0000259" key="1">
    <source>
        <dbReference type="Pfam" id="PF01323"/>
    </source>
</evidence>
<protein>
    <recommendedName>
        <fullName evidence="1">DSBA-like thioredoxin domain-containing protein</fullName>
    </recommendedName>
</protein>
<dbReference type="Proteomes" id="UP001164746">
    <property type="component" value="Chromosome 15"/>
</dbReference>
<evidence type="ECO:0000313" key="2">
    <source>
        <dbReference type="EMBL" id="WAR27566.1"/>
    </source>
</evidence>
<organism evidence="2 3">
    <name type="scientific">Mya arenaria</name>
    <name type="common">Soft-shell clam</name>
    <dbReference type="NCBI Taxonomy" id="6604"/>
    <lineage>
        <taxon>Eukaryota</taxon>
        <taxon>Metazoa</taxon>
        <taxon>Spiralia</taxon>
        <taxon>Lophotrochozoa</taxon>
        <taxon>Mollusca</taxon>
        <taxon>Bivalvia</taxon>
        <taxon>Autobranchia</taxon>
        <taxon>Heteroconchia</taxon>
        <taxon>Euheterodonta</taxon>
        <taxon>Imparidentia</taxon>
        <taxon>Neoheterodontei</taxon>
        <taxon>Myida</taxon>
        <taxon>Myoidea</taxon>
        <taxon>Myidae</taxon>
        <taxon>Mya</taxon>
    </lineage>
</organism>
<dbReference type="InterPro" id="IPR036249">
    <property type="entry name" value="Thioredoxin-like_sf"/>
</dbReference>
<dbReference type="PANTHER" id="PTHR13887:SF41">
    <property type="entry name" value="THIOREDOXIN SUPERFAMILY PROTEIN"/>
    <property type="match status" value="1"/>
</dbReference>
<dbReference type="PANTHER" id="PTHR13887">
    <property type="entry name" value="GLUTATHIONE S-TRANSFERASE KAPPA"/>
    <property type="match status" value="1"/>
</dbReference>
<dbReference type="SUPFAM" id="SSF52833">
    <property type="entry name" value="Thioredoxin-like"/>
    <property type="match status" value="1"/>
</dbReference>
<reference evidence="2" key="1">
    <citation type="submission" date="2022-11" db="EMBL/GenBank/DDBJ databases">
        <title>Centuries of genome instability and evolution in soft-shell clam transmissible cancer (bioRxiv).</title>
        <authorList>
            <person name="Hart S.F.M."/>
            <person name="Yonemitsu M.A."/>
            <person name="Giersch R.M."/>
            <person name="Beal B.F."/>
            <person name="Arriagada G."/>
            <person name="Davis B.W."/>
            <person name="Ostrander E.A."/>
            <person name="Goff S.P."/>
            <person name="Metzger M.J."/>
        </authorList>
    </citation>
    <scope>NUCLEOTIDE SEQUENCE</scope>
    <source>
        <strain evidence="2">MELC-2E11</strain>
        <tissue evidence="2">Siphon/mantle</tissue>
    </source>
</reference>
<evidence type="ECO:0000313" key="3">
    <source>
        <dbReference type="Proteomes" id="UP001164746"/>
    </source>
</evidence>
<name>A0ABY7G8H8_MYAAR</name>
<feature type="domain" description="DSBA-like thioredoxin" evidence="1">
    <location>
        <begin position="2"/>
        <end position="176"/>
    </location>
</feature>
<dbReference type="EMBL" id="CP111026">
    <property type="protein sequence ID" value="WAR27566.1"/>
    <property type="molecule type" value="Genomic_DNA"/>
</dbReference>
<sequence length="193" mass="21887">MEEAMDSLSSDFEFRVRWEPYLLRSQIPPEGMPFPPGYGDPNNPRTQYLRGVASSLGLEFNLNRKKFSNTVMGHALMEYAKNVDGGEKQDMVSEKLFKHCFTDAEDLQLDSCLAVARECGLDEQSAKEFILNPDNLKAVVNKAMSWSEKGISGVPTFYMNGHKMFSGAQEPDVFKRMFEIAAEKRQEKPNSKQ</sequence>